<sequence>MTGHGGDLDRGALVAFVREHGEGVLSTLGPDGGPQAAYLALAATDDGDLVLDARASSRKVANLGRDARVAVVVGGSDGRTVQCEGVADLPTGEDRDRCAAAYREAFPQFAGSLEDPGIVVVRVRVTWARYGDYRTSPPQLRELRY</sequence>
<evidence type="ECO:0000256" key="1">
    <source>
        <dbReference type="ARBA" id="ARBA00023002"/>
    </source>
</evidence>
<evidence type="ECO:0000313" key="4">
    <source>
        <dbReference type="Proteomes" id="UP001501138"/>
    </source>
</evidence>
<dbReference type="InterPro" id="IPR011576">
    <property type="entry name" value="Pyridox_Oxase_N"/>
</dbReference>
<dbReference type="RefSeq" id="WP_344249864.1">
    <property type="nucleotide sequence ID" value="NZ_BAAAPM010000008.1"/>
</dbReference>
<dbReference type="InterPro" id="IPR012349">
    <property type="entry name" value="Split_barrel_FMN-bd"/>
</dbReference>
<dbReference type="Proteomes" id="UP001501138">
    <property type="component" value="Unassembled WGS sequence"/>
</dbReference>
<comment type="caution">
    <text evidence="3">The sequence shown here is derived from an EMBL/GenBank/DDBJ whole genome shotgun (WGS) entry which is preliminary data.</text>
</comment>
<reference evidence="3 4" key="1">
    <citation type="journal article" date="2019" name="Int. J. Syst. Evol. Microbiol.">
        <title>The Global Catalogue of Microorganisms (GCM) 10K type strain sequencing project: providing services to taxonomists for standard genome sequencing and annotation.</title>
        <authorList>
            <consortium name="The Broad Institute Genomics Platform"/>
            <consortium name="The Broad Institute Genome Sequencing Center for Infectious Disease"/>
            <person name="Wu L."/>
            <person name="Ma J."/>
        </authorList>
    </citation>
    <scope>NUCLEOTIDE SEQUENCE [LARGE SCALE GENOMIC DNA]</scope>
    <source>
        <strain evidence="3 4">JCM 15589</strain>
    </source>
</reference>
<evidence type="ECO:0000313" key="3">
    <source>
        <dbReference type="EMBL" id="GAA1736084.1"/>
    </source>
</evidence>
<dbReference type="Pfam" id="PF01243">
    <property type="entry name" value="PNPOx_N"/>
    <property type="match status" value="1"/>
</dbReference>
<keyword evidence="4" id="KW-1185">Reference proteome</keyword>
<keyword evidence="1" id="KW-0560">Oxidoreductase</keyword>
<dbReference type="PANTHER" id="PTHR35176">
    <property type="entry name" value="HEME OXYGENASE HI_0854-RELATED"/>
    <property type="match status" value="1"/>
</dbReference>
<dbReference type="PANTHER" id="PTHR35176:SF6">
    <property type="entry name" value="HEME OXYGENASE HI_0854-RELATED"/>
    <property type="match status" value="1"/>
</dbReference>
<protein>
    <recommendedName>
        <fullName evidence="2">Pyridoxamine 5'-phosphate oxidase N-terminal domain-containing protein</fullName>
    </recommendedName>
</protein>
<dbReference type="SUPFAM" id="SSF50475">
    <property type="entry name" value="FMN-binding split barrel"/>
    <property type="match status" value="1"/>
</dbReference>
<accession>A0ABN2JRQ9</accession>
<proteinExistence type="predicted"/>
<organism evidence="3 4">
    <name type="scientific">Isoptericola hypogeus</name>
    <dbReference type="NCBI Taxonomy" id="300179"/>
    <lineage>
        <taxon>Bacteria</taxon>
        <taxon>Bacillati</taxon>
        <taxon>Actinomycetota</taxon>
        <taxon>Actinomycetes</taxon>
        <taxon>Micrococcales</taxon>
        <taxon>Promicromonosporaceae</taxon>
        <taxon>Isoptericola</taxon>
    </lineage>
</organism>
<dbReference type="InterPro" id="IPR052019">
    <property type="entry name" value="F420H2_bilvrd_red/Heme_oxyg"/>
</dbReference>
<dbReference type="EMBL" id="BAAAPM010000008">
    <property type="protein sequence ID" value="GAA1736084.1"/>
    <property type="molecule type" value="Genomic_DNA"/>
</dbReference>
<evidence type="ECO:0000259" key="2">
    <source>
        <dbReference type="Pfam" id="PF01243"/>
    </source>
</evidence>
<dbReference type="Gene3D" id="2.30.110.10">
    <property type="entry name" value="Electron Transport, Fmn-binding Protein, Chain A"/>
    <property type="match status" value="1"/>
</dbReference>
<gene>
    <name evidence="3" type="ORF">GCM10009809_34070</name>
</gene>
<feature type="domain" description="Pyridoxamine 5'-phosphate oxidase N-terminal" evidence="2">
    <location>
        <begin position="12"/>
        <end position="130"/>
    </location>
</feature>
<name>A0ABN2JRQ9_9MICO</name>